<dbReference type="EMBL" id="JAHRIQ010028645">
    <property type="protein sequence ID" value="MEQ2230783.1"/>
    <property type="molecule type" value="Genomic_DNA"/>
</dbReference>
<evidence type="ECO:0000313" key="1">
    <source>
        <dbReference type="EMBL" id="MEQ2230783.1"/>
    </source>
</evidence>
<accession>A0ABV0TGI9</accession>
<protein>
    <submittedName>
        <fullName evidence="1">Uncharacterized protein</fullName>
    </submittedName>
</protein>
<reference evidence="1 2" key="1">
    <citation type="submission" date="2021-06" db="EMBL/GenBank/DDBJ databases">
        <authorList>
            <person name="Palmer J.M."/>
        </authorList>
    </citation>
    <scope>NUCLEOTIDE SEQUENCE [LARGE SCALE GENOMIC DNA]</scope>
    <source>
        <strain evidence="2">if_2019</strain>
        <tissue evidence="1">Muscle</tissue>
    </source>
</reference>
<comment type="caution">
    <text evidence="1">The sequence shown here is derived from an EMBL/GenBank/DDBJ whole genome shotgun (WGS) entry which is preliminary data.</text>
</comment>
<dbReference type="Proteomes" id="UP001482620">
    <property type="component" value="Unassembled WGS sequence"/>
</dbReference>
<gene>
    <name evidence="1" type="ORF">ILYODFUR_032909</name>
</gene>
<keyword evidence="2" id="KW-1185">Reference proteome</keyword>
<sequence>MYDVRQDETAKLSFKGLFSLLLLETMVIFNIDHLDRIHRDTQDKKTMDTQTLTQKQLRGDNQLYNLVFVLYLYPERAQDCFGRTFKLHAENPRPGFLAARQHH</sequence>
<name>A0ABV0TGI9_9TELE</name>
<evidence type="ECO:0000313" key="2">
    <source>
        <dbReference type="Proteomes" id="UP001482620"/>
    </source>
</evidence>
<organism evidence="1 2">
    <name type="scientific">Ilyodon furcidens</name>
    <name type="common">goldbreast splitfin</name>
    <dbReference type="NCBI Taxonomy" id="33524"/>
    <lineage>
        <taxon>Eukaryota</taxon>
        <taxon>Metazoa</taxon>
        <taxon>Chordata</taxon>
        <taxon>Craniata</taxon>
        <taxon>Vertebrata</taxon>
        <taxon>Euteleostomi</taxon>
        <taxon>Actinopterygii</taxon>
        <taxon>Neopterygii</taxon>
        <taxon>Teleostei</taxon>
        <taxon>Neoteleostei</taxon>
        <taxon>Acanthomorphata</taxon>
        <taxon>Ovalentaria</taxon>
        <taxon>Atherinomorphae</taxon>
        <taxon>Cyprinodontiformes</taxon>
        <taxon>Goodeidae</taxon>
        <taxon>Ilyodon</taxon>
    </lineage>
</organism>
<proteinExistence type="predicted"/>